<keyword evidence="3" id="KW-1185">Reference proteome</keyword>
<sequence length="111" mass="12084">MRHSRREALVLSALPVETSLLTSDTQAAADHLLTPADPFCPDCETVDHKTRTPPAKPAKSNSVPIAPQSEPTPAIPGPSSARAESEKVQKHKRKRSREPDAKHPPKKHKSC</sequence>
<evidence type="ECO:0000256" key="1">
    <source>
        <dbReference type="SAM" id="MobiDB-lite"/>
    </source>
</evidence>
<evidence type="ECO:0000313" key="3">
    <source>
        <dbReference type="Proteomes" id="UP001497482"/>
    </source>
</evidence>
<dbReference type="EMBL" id="OZ035828">
    <property type="protein sequence ID" value="CAL1607587.1"/>
    <property type="molecule type" value="Genomic_DNA"/>
</dbReference>
<name>A0AAV2M2L5_KNICA</name>
<dbReference type="Proteomes" id="UP001497482">
    <property type="component" value="Chromosome 6"/>
</dbReference>
<reference evidence="2 3" key="1">
    <citation type="submission" date="2024-04" db="EMBL/GenBank/DDBJ databases">
        <authorList>
            <person name="Waldvogel A.-M."/>
            <person name="Schoenle A."/>
        </authorList>
    </citation>
    <scope>NUCLEOTIDE SEQUENCE [LARGE SCALE GENOMIC DNA]</scope>
</reference>
<gene>
    <name evidence="2" type="ORF">KC01_LOCUS34621</name>
</gene>
<proteinExistence type="predicted"/>
<feature type="region of interest" description="Disordered" evidence="1">
    <location>
        <begin position="35"/>
        <end position="111"/>
    </location>
</feature>
<dbReference type="AlphaFoldDB" id="A0AAV2M2L5"/>
<evidence type="ECO:0000313" key="2">
    <source>
        <dbReference type="EMBL" id="CAL1607587.1"/>
    </source>
</evidence>
<protein>
    <recommendedName>
        <fullName evidence="4">Secreted protein</fullName>
    </recommendedName>
</protein>
<accession>A0AAV2M2L5</accession>
<evidence type="ECO:0008006" key="4">
    <source>
        <dbReference type="Google" id="ProtNLM"/>
    </source>
</evidence>
<organism evidence="2 3">
    <name type="scientific">Knipowitschia caucasica</name>
    <name type="common">Caucasian dwarf goby</name>
    <name type="synonym">Pomatoschistus caucasicus</name>
    <dbReference type="NCBI Taxonomy" id="637954"/>
    <lineage>
        <taxon>Eukaryota</taxon>
        <taxon>Metazoa</taxon>
        <taxon>Chordata</taxon>
        <taxon>Craniata</taxon>
        <taxon>Vertebrata</taxon>
        <taxon>Euteleostomi</taxon>
        <taxon>Actinopterygii</taxon>
        <taxon>Neopterygii</taxon>
        <taxon>Teleostei</taxon>
        <taxon>Neoteleostei</taxon>
        <taxon>Acanthomorphata</taxon>
        <taxon>Gobiaria</taxon>
        <taxon>Gobiiformes</taxon>
        <taxon>Gobioidei</taxon>
        <taxon>Gobiidae</taxon>
        <taxon>Gobiinae</taxon>
        <taxon>Knipowitschia</taxon>
    </lineage>
</organism>